<dbReference type="Proteomes" id="UP000282460">
    <property type="component" value="Unassembled WGS sequence"/>
</dbReference>
<dbReference type="PANTHER" id="PTHR30011:SF16">
    <property type="entry name" value="C2H2 FINGER DOMAIN TRANSCRIPTION FACTOR (EUROFUNG)-RELATED"/>
    <property type="match status" value="1"/>
</dbReference>
<dbReference type="GO" id="GO:0004497">
    <property type="term" value="F:monooxygenase activity"/>
    <property type="evidence" value="ECO:0007669"/>
    <property type="project" value="UniProtKB-KW"/>
</dbReference>
<dbReference type="GO" id="GO:0016705">
    <property type="term" value="F:oxidoreductase activity, acting on paired donors, with incorporation or reduction of molecular oxygen"/>
    <property type="evidence" value="ECO:0007669"/>
    <property type="project" value="InterPro"/>
</dbReference>
<keyword evidence="9" id="KW-1185">Reference proteome</keyword>
<comment type="caution">
    <text evidence="8">The sequence shown here is derived from an EMBL/GenBank/DDBJ whole genome shotgun (WGS) entry which is preliminary data.</text>
</comment>
<accession>A0A3L7IWX5</accession>
<dbReference type="SUPFAM" id="SSF51679">
    <property type="entry name" value="Bacterial luciferase-like"/>
    <property type="match status" value="1"/>
</dbReference>
<feature type="binding site" evidence="6">
    <location>
        <position position="221"/>
    </location>
    <ligand>
        <name>FMN</name>
        <dbReference type="ChEBI" id="CHEBI:58210"/>
    </ligand>
</feature>
<feature type="binding site" evidence="6">
    <location>
        <position position="151"/>
    </location>
    <ligand>
        <name>FMN</name>
        <dbReference type="ChEBI" id="CHEBI:58210"/>
    </ligand>
</feature>
<evidence type="ECO:0000256" key="3">
    <source>
        <dbReference type="ARBA" id="ARBA00023002"/>
    </source>
</evidence>
<sequence length="438" mass="48090">MATKPTRRMALTTFVIPAGHHKDSWRKEGSRIEEVPGLEYVAELTLMAEAAKIDAVFFGDIANANPTLRGDIKTNGYFEPISTLSALAARTTSIGLIGTMSTSFESPYTVARQIAGLDHMSGGRAGWNLVTSFDGFQNYGFESIPEPAERYRRATEFAEVVRQLWDSWGDDAVIADRENGNFIDPSKVRKINFQGEYFSVEGPMPGPRSPQGQPVIVQAGSSGPGLELGSSVADAIYTAQPDKGRAIEFYAELKRMLVGKGRNPEHTKVLPGILPIIGETLKEAEELAAELGSYVNLEHGRQQVSAGLAGVDLSSLDYDEVIPVEWLSEDPALGSRYQVFRRRVVDQKMTLRDLIVDMARSAGHQWIIGTPQTIADSMIEWFEAGACDGFNLNSPYNPGGMKQMCELLVPELQNRGYARTEYEGTTLRDHLGLPRPTA</sequence>
<comment type="similarity">
    <text evidence="5">Belongs to the NtaA/SnaA/DszA monooxygenase family.</text>
</comment>
<feature type="binding site" evidence="6">
    <location>
        <position position="99"/>
    </location>
    <ligand>
        <name>FMN</name>
        <dbReference type="ChEBI" id="CHEBI:58210"/>
    </ligand>
</feature>
<evidence type="ECO:0000256" key="4">
    <source>
        <dbReference type="ARBA" id="ARBA00023033"/>
    </source>
</evidence>
<evidence type="ECO:0000256" key="6">
    <source>
        <dbReference type="PIRSR" id="PIRSR000337-1"/>
    </source>
</evidence>
<evidence type="ECO:0000256" key="5">
    <source>
        <dbReference type="ARBA" id="ARBA00033748"/>
    </source>
</evidence>
<dbReference type="InterPro" id="IPR036661">
    <property type="entry name" value="Luciferase-like_sf"/>
</dbReference>
<feature type="binding site" evidence="6">
    <location>
        <position position="60"/>
    </location>
    <ligand>
        <name>FMN</name>
        <dbReference type="ChEBI" id="CHEBI:58210"/>
    </ligand>
</feature>
<keyword evidence="1 6" id="KW-0285">Flavoprotein</keyword>
<feature type="binding site" evidence="6">
    <location>
        <position position="222"/>
    </location>
    <ligand>
        <name>FMN</name>
        <dbReference type="ChEBI" id="CHEBI:58210"/>
    </ligand>
</feature>
<keyword evidence="4" id="KW-0503">Monooxygenase</keyword>
<protein>
    <submittedName>
        <fullName evidence="8">LLM class flavin-dependent oxidoreductase</fullName>
    </submittedName>
</protein>
<dbReference type="PIRSF" id="PIRSF000337">
    <property type="entry name" value="NTA_MOA"/>
    <property type="match status" value="1"/>
</dbReference>
<dbReference type="PANTHER" id="PTHR30011">
    <property type="entry name" value="ALKANESULFONATE MONOOXYGENASE-RELATED"/>
    <property type="match status" value="1"/>
</dbReference>
<dbReference type="OrthoDB" id="3265338at2"/>
<dbReference type="CDD" id="cd01095">
    <property type="entry name" value="Nitrilotriacetate_monoxgenase"/>
    <property type="match status" value="1"/>
</dbReference>
<dbReference type="EMBL" id="RCWJ01000003">
    <property type="protein sequence ID" value="RLQ82589.1"/>
    <property type="molecule type" value="Genomic_DNA"/>
</dbReference>
<organism evidence="8 9">
    <name type="scientific">Mycetocola zhadangensis</name>
    <dbReference type="NCBI Taxonomy" id="1164595"/>
    <lineage>
        <taxon>Bacteria</taxon>
        <taxon>Bacillati</taxon>
        <taxon>Actinomycetota</taxon>
        <taxon>Actinomycetes</taxon>
        <taxon>Micrococcales</taxon>
        <taxon>Microbacteriaceae</taxon>
        <taxon>Mycetocola</taxon>
    </lineage>
</organism>
<dbReference type="InterPro" id="IPR051260">
    <property type="entry name" value="Diverse_substr_monoxygenases"/>
</dbReference>
<dbReference type="AlphaFoldDB" id="A0A3L7IWX5"/>
<dbReference type="NCBIfam" id="TIGR03860">
    <property type="entry name" value="FMN_nitrolo"/>
    <property type="match status" value="1"/>
</dbReference>
<keyword evidence="3" id="KW-0560">Oxidoreductase</keyword>
<evidence type="ECO:0000313" key="8">
    <source>
        <dbReference type="EMBL" id="RLQ82589.1"/>
    </source>
</evidence>
<dbReference type="InterPro" id="IPR011251">
    <property type="entry name" value="Luciferase-like_dom"/>
</dbReference>
<evidence type="ECO:0000259" key="7">
    <source>
        <dbReference type="Pfam" id="PF00296"/>
    </source>
</evidence>
<name>A0A3L7IWX5_9MICO</name>
<dbReference type="Pfam" id="PF00296">
    <property type="entry name" value="Bac_luciferase"/>
    <property type="match status" value="1"/>
</dbReference>
<evidence type="ECO:0000256" key="1">
    <source>
        <dbReference type="ARBA" id="ARBA00022630"/>
    </source>
</evidence>
<dbReference type="InterPro" id="IPR016215">
    <property type="entry name" value="NTA_MOA"/>
</dbReference>
<proteinExistence type="inferred from homology"/>
<gene>
    <name evidence="8" type="ORF">D9V28_11505</name>
</gene>
<evidence type="ECO:0000256" key="2">
    <source>
        <dbReference type="ARBA" id="ARBA00022643"/>
    </source>
</evidence>
<evidence type="ECO:0000313" key="9">
    <source>
        <dbReference type="Proteomes" id="UP000282460"/>
    </source>
</evidence>
<dbReference type="Gene3D" id="3.20.20.30">
    <property type="entry name" value="Luciferase-like domain"/>
    <property type="match status" value="1"/>
</dbReference>
<keyword evidence="2 6" id="KW-0288">FMN</keyword>
<feature type="domain" description="Luciferase-like" evidence="7">
    <location>
        <begin position="26"/>
        <end position="386"/>
    </location>
</feature>
<reference evidence="8 9" key="1">
    <citation type="submission" date="2018-10" db="EMBL/GenBank/DDBJ databases">
        <authorList>
            <person name="Li J."/>
        </authorList>
    </citation>
    <scope>NUCLEOTIDE SEQUENCE [LARGE SCALE GENOMIC DNA]</scope>
    <source>
        <strain evidence="8 9">ZD1-4</strain>
    </source>
</reference>